<dbReference type="SMART" id="SM00917">
    <property type="entry name" value="LeuA_dimer"/>
    <property type="match status" value="1"/>
</dbReference>
<sequence>HQIKKSRDEVLELARTMVAKAKGYTDDIEFSPMDASRSDPEFLYKLLEAVIDAGATTLNIPDTVGYAIPSEFGELIKGIRQNVPNIGKAVISVHCHDDLGMGTANSLAAVKNGARQVECTLNGIGERAGNAALEEVVMALRTRSDFFNFETGINTQEIYRTSRLVSALTGFAIQPNKAVVGENAFRHQSGIHQDGVIKMAKTFEIMDPKEVGIQASSLVLGKLSGRHAFKQHLTELGFDLNEEDFDRAFKAFKDLADKKKDVTDRDIEALVAEELRTTVELYHLDRIQVTSGDRGIPTAAVRLTTPNGGAVEDASLGSGPVDAVYKAINRIVNVPNKLTEFSVKSVTAGIDALGEVLIRIESDGVTYTGRGSDTDIIVASAKAYMNALNRLLRVKNAS</sequence>
<evidence type="ECO:0000256" key="2">
    <source>
        <dbReference type="ARBA" id="ARBA00009396"/>
    </source>
</evidence>
<dbReference type="PROSITE" id="PS00816">
    <property type="entry name" value="AIPM_HOMOCIT_SYNTH_2"/>
    <property type="match status" value="1"/>
</dbReference>
<dbReference type="GO" id="GO:0003852">
    <property type="term" value="F:2-isopropylmalate synthase activity"/>
    <property type="evidence" value="ECO:0007669"/>
    <property type="project" value="UniProtKB-EC"/>
</dbReference>
<evidence type="ECO:0000256" key="3">
    <source>
        <dbReference type="ARBA" id="ARBA00012973"/>
    </source>
</evidence>
<dbReference type="InterPro" id="IPR050073">
    <property type="entry name" value="2-IPM_HCS-like"/>
</dbReference>
<dbReference type="Pfam" id="PF00682">
    <property type="entry name" value="HMGL-like"/>
    <property type="match status" value="1"/>
</dbReference>
<dbReference type="InterPro" id="IPR036230">
    <property type="entry name" value="LeuA_allosteric_dom_sf"/>
</dbReference>
<organism evidence="11 12">
    <name type="scientific">Dehalococcoides mccartyi</name>
    <dbReference type="NCBI Taxonomy" id="61435"/>
    <lineage>
        <taxon>Bacteria</taxon>
        <taxon>Bacillati</taxon>
        <taxon>Chloroflexota</taxon>
        <taxon>Dehalococcoidia</taxon>
        <taxon>Dehalococcoidales</taxon>
        <taxon>Dehalococcoidaceae</taxon>
        <taxon>Dehalococcoides</taxon>
    </lineage>
</organism>
<evidence type="ECO:0000256" key="7">
    <source>
        <dbReference type="ARBA" id="ARBA00022679"/>
    </source>
</evidence>
<evidence type="ECO:0000256" key="8">
    <source>
        <dbReference type="ARBA" id="ARBA00023211"/>
    </source>
</evidence>
<keyword evidence="5" id="KW-0432">Leucine biosynthesis</keyword>
<dbReference type="SUPFAM" id="SSF51569">
    <property type="entry name" value="Aldolase"/>
    <property type="match status" value="1"/>
</dbReference>
<dbReference type="InterPro" id="IPR013785">
    <property type="entry name" value="Aldolase_TIM"/>
</dbReference>
<keyword evidence="6" id="KW-0028">Amino-acid biosynthesis</keyword>
<evidence type="ECO:0000313" key="11">
    <source>
        <dbReference type="EMBL" id="PKH48029.1"/>
    </source>
</evidence>
<dbReference type="InterPro" id="IPR002034">
    <property type="entry name" value="AIPM/Hcit_synth_CS"/>
</dbReference>
<evidence type="ECO:0000256" key="5">
    <source>
        <dbReference type="ARBA" id="ARBA00022430"/>
    </source>
</evidence>
<feature type="non-terminal residue" evidence="11">
    <location>
        <position position="1"/>
    </location>
</feature>
<evidence type="ECO:0000313" key="12">
    <source>
        <dbReference type="Proteomes" id="UP000233649"/>
    </source>
</evidence>
<keyword evidence="7 11" id="KW-0808">Transferase</keyword>
<dbReference type="EMBL" id="PHFD01000018">
    <property type="protein sequence ID" value="PKH48029.1"/>
    <property type="molecule type" value="Genomic_DNA"/>
</dbReference>
<dbReference type="EC" id="2.3.3.13" evidence="3"/>
<comment type="pathway">
    <text evidence="1">Amino-acid biosynthesis; L-leucine biosynthesis; L-leucine from 3-methyl-2-oxobutanoate: step 1/4.</text>
</comment>
<evidence type="ECO:0000256" key="1">
    <source>
        <dbReference type="ARBA" id="ARBA00004689"/>
    </source>
</evidence>
<dbReference type="NCBIfam" id="NF002086">
    <property type="entry name" value="PRK00915.1-3"/>
    <property type="match status" value="1"/>
</dbReference>
<proteinExistence type="inferred from homology"/>
<accession>A0A2J1E0M9</accession>
<dbReference type="Proteomes" id="UP000233649">
    <property type="component" value="Unassembled WGS sequence"/>
</dbReference>
<dbReference type="Pfam" id="PF08502">
    <property type="entry name" value="LeuA_dimer"/>
    <property type="match status" value="1"/>
</dbReference>
<dbReference type="Gene3D" id="3.20.20.70">
    <property type="entry name" value="Aldolase class I"/>
    <property type="match status" value="1"/>
</dbReference>
<dbReference type="SUPFAM" id="SSF110921">
    <property type="entry name" value="2-isopropylmalate synthase LeuA, allosteric (dimerisation) domain"/>
    <property type="match status" value="1"/>
</dbReference>
<evidence type="ECO:0000256" key="4">
    <source>
        <dbReference type="ARBA" id="ARBA00018198"/>
    </source>
</evidence>
<dbReference type="AlphaFoldDB" id="A0A2J1E0M9"/>
<dbReference type="Gene3D" id="1.10.238.260">
    <property type="match status" value="1"/>
</dbReference>
<dbReference type="InterPro" id="IPR013709">
    <property type="entry name" value="2-isopropylmalate_synth_dimer"/>
</dbReference>
<protein>
    <recommendedName>
        <fullName evidence="4">2-isopropylmalate synthase</fullName>
        <ecNumber evidence="3">2.3.3.13</ecNumber>
    </recommendedName>
</protein>
<evidence type="ECO:0000256" key="6">
    <source>
        <dbReference type="ARBA" id="ARBA00022605"/>
    </source>
</evidence>
<comment type="caution">
    <text evidence="11">The sequence shown here is derived from an EMBL/GenBank/DDBJ whole genome shotgun (WGS) entry which is preliminary data.</text>
</comment>
<feature type="domain" description="Pyruvate carboxyltransferase" evidence="10">
    <location>
        <begin position="1"/>
        <end position="159"/>
    </location>
</feature>
<evidence type="ECO:0000259" key="10">
    <source>
        <dbReference type="PROSITE" id="PS50991"/>
    </source>
</evidence>
<evidence type="ECO:0000256" key="9">
    <source>
        <dbReference type="ARBA" id="ARBA00023304"/>
    </source>
</evidence>
<dbReference type="FunFam" id="3.30.160.270:FF:000001">
    <property type="entry name" value="2-isopropylmalate synthase"/>
    <property type="match status" value="1"/>
</dbReference>
<comment type="similarity">
    <text evidence="2">Belongs to the alpha-IPM synthase/homocitrate synthase family. LeuA type 1 subfamily.</text>
</comment>
<dbReference type="FunFam" id="1.10.238.260:FF:000001">
    <property type="entry name" value="2-isopropylmalate synthase"/>
    <property type="match status" value="1"/>
</dbReference>
<name>A0A2J1E0M9_9CHLR</name>
<dbReference type="Gene3D" id="3.30.160.270">
    <property type="match status" value="1"/>
</dbReference>
<dbReference type="PROSITE" id="PS50991">
    <property type="entry name" value="PYR_CT"/>
    <property type="match status" value="1"/>
</dbReference>
<dbReference type="InterPro" id="IPR054691">
    <property type="entry name" value="LeuA/HCS_post-cat"/>
</dbReference>
<reference evidence="11 12" key="1">
    <citation type="journal article" date="2017" name="FEMS Microbiol. Ecol.">
        <title>Reconstructed genomes of novel Dehalococcoides mccartyi strains from 1,2,3,4-tetrachlorodibenzo-p-dioxin-dechlorinating enrichment cultures reveal divergent reductive dehalogenase gene profiles.</title>
        <authorList>
            <person name="Dam H.T."/>
            <person name="Vollmers J."/>
            <person name="Kaster A.K."/>
            <person name="Haggblom M.M."/>
        </authorList>
    </citation>
    <scope>NUCLEOTIDE SEQUENCE [LARGE SCALE GENOMIC DNA]</scope>
    <source>
        <strain evidence="11 12">H1-3-2.001</strain>
    </source>
</reference>
<dbReference type="InterPro" id="IPR000891">
    <property type="entry name" value="PYR_CT"/>
</dbReference>
<keyword evidence="8" id="KW-0464">Manganese</keyword>
<dbReference type="PANTHER" id="PTHR10277:SF9">
    <property type="entry name" value="2-ISOPROPYLMALATE SYNTHASE 1, CHLOROPLASTIC-RELATED"/>
    <property type="match status" value="1"/>
</dbReference>
<gene>
    <name evidence="11" type="ORF">CVH13_00065</name>
</gene>
<dbReference type="Pfam" id="PF22617">
    <property type="entry name" value="HCS_D2"/>
    <property type="match status" value="1"/>
</dbReference>
<dbReference type="GO" id="GO:0009098">
    <property type="term" value="P:L-leucine biosynthetic process"/>
    <property type="evidence" value="ECO:0007669"/>
    <property type="project" value="UniProtKB-KW"/>
</dbReference>
<keyword evidence="9" id="KW-0100">Branched-chain amino acid biosynthesis</keyword>
<keyword evidence="11" id="KW-0012">Acyltransferase</keyword>
<dbReference type="PANTHER" id="PTHR10277">
    <property type="entry name" value="HOMOCITRATE SYNTHASE-RELATED"/>
    <property type="match status" value="1"/>
</dbReference>